<evidence type="ECO:0000256" key="5">
    <source>
        <dbReference type="PIRSR" id="PIRSR601519-1"/>
    </source>
</evidence>
<dbReference type="InterPro" id="IPR041719">
    <property type="entry name" value="Ferritin_prok"/>
</dbReference>
<dbReference type="GO" id="GO:0006879">
    <property type="term" value="P:intracellular iron ion homeostasis"/>
    <property type="evidence" value="ECO:0007669"/>
    <property type="project" value="UniProtKB-KW"/>
</dbReference>
<evidence type="ECO:0000256" key="4">
    <source>
        <dbReference type="ARBA" id="ARBA00023004"/>
    </source>
</evidence>
<dbReference type="InterPro" id="IPR001519">
    <property type="entry name" value="Ferritin"/>
</dbReference>
<feature type="binding site" evidence="5">
    <location>
        <position position="53"/>
    </location>
    <ligand>
        <name>Fe cation</name>
        <dbReference type="ChEBI" id="CHEBI:24875"/>
        <label>1</label>
    </ligand>
</feature>
<evidence type="ECO:0000256" key="6">
    <source>
        <dbReference type="RuleBase" id="RU361145"/>
    </source>
</evidence>
<accession>A0A367YTE4</accession>
<dbReference type="GO" id="GO:0008199">
    <property type="term" value="F:ferric iron binding"/>
    <property type="evidence" value="ECO:0007669"/>
    <property type="project" value="InterPro"/>
</dbReference>
<comment type="caution">
    <text evidence="8">The sequence shown here is derived from an EMBL/GenBank/DDBJ whole genome shotgun (WGS) entry which is preliminary data.</text>
</comment>
<gene>
    <name evidence="8" type="ORF">DT076_12580</name>
</gene>
<feature type="binding site" evidence="5">
    <location>
        <position position="17"/>
    </location>
    <ligand>
        <name>Fe cation</name>
        <dbReference type="ChEBI" id="CHEBI:24875"/>
        <label>1</label>
    </ligand>
</feature>
<dbReference type="InterPro" id="IPR009078">
    <property type="entry name" value="Ferritin-like_SF"/>
</dbReference>
<proteinExistence type="predicted"/>
<reference evidence="8 9" key="1">
    <citation type="submission" date="2018-07" db="EMBL/GenBank/DDBJ databases">
        <title>Desertimonas flava gen. nov. sp. nov.</title>
        <authorList>
            <person name="Liu S."/>
        </authorList>
    </citation>
    <scope>NUCLEOTIDE SEQUENCE [LARGE SCALE GENOMIC DNA]</scope>
    <source>
        <strain evidence="8 9">16Sb5-5</strain>
    </source>
</reference>
<evidence type="ECO:0000313" key="8">
    <source>
        <dbReference type="EMBL" id="RCK69165.1"/>
    </source>
</evidence>
<dbReference type="PANTHER" id="PTHR11431:SF127">
    <property type="entry name" value="BACTERIAL NON-HEME FERRITIN"/>
    <property type="match status" value="1"/>
</dbReference>
<name>A0A367YTE4_9ACTN</name>
<sequence>MTTSRFVEQLNEQIGYEFSASQQYVACAVHYAAQTMPQLAGFFYRQAMEEREHAMMMVQFLLDTGAPVSIPGVATPRTTFADVTEPVALALEQEKRVTEQIHALTRTAREEQDLAAEQFMQWFIKEQVEEVSTMGALLAVTTRATDVDTVEEWVAREHSGEHHDPTAPPVAGE</sequence>
<dbReference type="InterPro" id="IPR012347">
    <property type="entry name" value="Ferritin-like"/>
</dbReference>
<keyword evidence="1 6" id="KW-0409">Iron storage</keyword>
<evidence type="ECO:0000256" key="3">
    <source>
        <dbReference type="ARBA" id="ARBA00023002"/>
    </source>
</evidence>
<feature type="domain" description="Ferritin-like diiron" evidence="7">
    <location>
        <begin position="1"/>
        <end position="145"/>
    </location>
</feature>
<dbReference type="SUPFAM" id="SSF47240">
    <property type="entry name" value="Ferritin-like"/>
    <property type="match status" value="1"/>
</dbReference>
<dbReference type="GO" id="GO:0008198">
    <property type="term" value="F:ferrous iron binding"/>
    <property type="evidence" value="ECO:0007669"/>
    <property type="project" value="TreeGrafter"/>
</dbReference>
<keyword evidence="9" id="KW-1185">Reference proteome</keyword>
<evidence type="ECO:0000256" key="1">
    <source>
        <dbReference type="ARBA" id="ARBA00022434"/>
    </source>
</evidence>
<evidence type="ECO:0000313" key="9">
    <source>
        <dbReference type="Proteomes" id="UP000252770"/>
    </source>
</evidence>
<feature type="binding site" evidence="5">
    <location>
        <position position="127"/>
    </location>
    <ligand>
        <name>Fe cation</name>
        <dbReference type="ChEBI" id="CHEBI:24875"/>
        <label>1</label>
    </ligand>
</feature>
<dbReference type="Pfam" id="PF00210">
    <property type="entry name" value="Ferritin"/>
    <property type="match status" value="1"/>
</dbReference>
<protein>
    <recommendedName>
        <fullName evidence="6">Ferritin</fullName>
    </recommendedName>
</protein>
<dbReference type="Proteomes" id="UP000252770">
    <property type="component" value="Unassembled WGS sequence"/>
</dbReference>
<dbReference type="GO" id="GO:0004322">
    <property type="term" value="F:ferroxidase activity"/>
    <property type="evidence" value="ECO:0007669"/>
    <property type="project" value="TreeGrafter"/>
</dbReference>
<dbReference type="RefSeq" id="WP_114127021.1">
    <property type="nucleotide sequence ID" value="NZ_QOUI01000007.1"/>
</dbReference>
<keyword evidence="4 5" id="KW-0408">Iron</keyword>
<dbReference type="AlphaFoldDB" id="A0A367YTE4"/>
<evidence type="ECO:0000256" key="2">
    <source>
        <dbReference type="ARBA" id="ARBA00022723"/>
    </source>
</evidence>
<keyword evidence="3" id="KW-0560">Oxidoreductase</keyword>
<dbReference type="InterPro" id="IPR008331">
    <property type="entry name" value="Ferritin_DPS_dom"/>
</dbReference>
<dbReference type="InterPro" id="IPR009040">
    <property type="entry name" value="Ferritin-like_diiron"/>
</dbReference>
<dbReference type="GO" id="GO:0005829">
    <property type="term" value="C:cytosol"/>
    <property type="evidence" value="ECO:0007669"/>
    <property type="project" value="TreeGrafter"/>
</dbReference>
<evidence type="ECO:0000259" key="7">
    <source>
        <dbReference type="PROSITE" id="PS50905"/>
    </source>
</evidence>
<dbReference type="PROSITE" id="PS50905">
    <property type="entry name" value="FERRITIN_LIKE"/>
    <property type="match status" value="1"/>
</dbReference>
<feature type="binding site" evidence="5">
    <location>
        <position position="94"/>
    </location>
    <ligand>
        <name>Fe cation</name>
        <dbReference type="ChEBI" id="CHEBI:24875"/>
        <label>1</label>
    </ligand>
</feature>
<feature type="binding site" evidence="5">
    <location>
        <position position="50"/>
    </location>
    <ligand>
        <name>Fe cation</name>
        <dbReference type="ChEBI" id="CHEBI:24875"/>
        <label>1</label>
    </ligand>
</feature>
<dbReference type="EMBL" id="QOUI01000007">
    <property type="protein sequence ID" value="RCK69165.1"/>
    <property type="molecule type" value="Genomic_DNA"/>
</dbReference>
<keyword evidence="2 5" id="KW-0479">Metal-binding</keyword>
<dbReference type="PANTHER" id="PTHR11431">
    <property type="entry name" value="FERRITIN"/>
    <property type="match status" value="1"/>
</dbReference>
<dbReference type="Gene3D" id="1.20.1260.10">
    <property type="match status" value="1"/>
</dbReference>
<dbReference type="GO" id="GO:0006826">
    <property type="term" value="P:iron ion transport"/>
    <property type="evidence" value="ECO:0007669"/>
    <property type="project" value="InterPro"/>
</dbReference>
<dbReference type="CDD" id="cd01055">
    <property type="entry name" value="Nonheme_Ferritin"/>
    <property type="match status" value="1"/>
</dbReference>
<organism evidence="8 9">
    <name type="scientific">Desertihabitans brevis</name>
    <dbReference type="NCBI Taxonomy" id="2268447"/>
    <lineage>
        <taxon>Bacteria</taxon>
        <taxon>Bacillati</taxon>
        <taxon>Actinomycetota</taxon>
        <taxon>Actinomycetes</taxon>
        <taxon>Propionibacteriales</taxon>
        <taxon>Propionibacteriaceae</taxon>
        <taxon>Desertihabitans</taxon>
    </lineage>
</organism>